<reference evidence="4 5" key="1">
    <citation type="submission" date="2018-04" db="EMBL/GenBank/DDBJ databases">
        <authorList>
            <person name="Vogel A."/>
        </authorList>
    </citation>
    <scope>NUCLEOTIDE SEQUENCE [LARGE SCALE GENOMIC DNA]</scope>
</reference>
<accession>A0A484KVK0</accession>
<feature type="region of interest" description="Disordered" evidence="2">
    <location>
        <begin position="314"/>
        <end position="370"/>
    </location>
</feature>
<proteinExistence type="predicted"/>
<name>A0A484KVK0_9ASTE</name>
<dbReference type="GO" id="GO:0008270">
    <property type="term" value="F:zinc ion binding"/>
    <property type="evidence" value="ECO:0007669"/>
    <property type="project" value="UniProtKB-KW"/>
</dbReference>
<dbReference type="PANTHER" id="PTHR34676">
    <property type="entry name" value="DUF4219 DOMAIN-CONTAINING PROTEIN-RELATED"/>
    <property type="match status" value="1"/>
</dbReference>
<dbReference type="SUPFAM" id="SSF57756">
    <property type="entry name" value="Retrovirus zinc finger-like domains"/>
    <property type="match status" value="1"/>
</dbReference>
<dbReference type="InterPro" id="IPR001878">
    <property type="entry name" value="Znf_CCHC"/>
</dbReference>
<dbReference type="InterPro" id="IPR036875">
    <property type="entry name" value="Znf_CCHC_sf"/>
</dbReference>
<feature type="compositionally biased region" description="Acidic residues" evidence="2">
    <location>
        <begin position="318"/>
        <end position="328"/>
    </location>
</feature>
<dbReference type="PANTHER" id="PTHR34676:SF15">
    <property type="entry name" value="ZINC FINGER, CCHC-TYPE-RELATED"/>
    <property type="match status" value="1"/>
</dbReference>
<evidence type="ECO:0000313" key="4">
    <source>
        <dbReference type="EMBL" id="VFQ69753.1"/>
    </source>
</evidence>
<dbReference type="GO" id="GO:0003676">
    <property type="term" value="F:nucleic acid binding"/>
    <property type="evidence" value="ECO:0007669"/>
    <property type="project" value="InterPro"/>
</dbReference>
<keyword evidence="5" id="KW-1185">Reference proteome</keyword>
<evidence type="ECO:0000259" key="3">
    <source>
        <dbReference type="PROSITE" id="PS50158"/>
    </source>
</evidence>
<feature type="region of interest" description="Disordered" evidence="2">
    <location>
        <begin position="826"/>
        <end position="846"/>
    </location>
</feature>
<organism evidence="4 5">
    <name type="scientific">Cuscuta campestris</name>
    <dbReference type="NCBI Taxonomy" id="132261"/>
    <lineage>
        <taxon>Eukaryota</taxon>
        <taxon>Viridiplantae</taxon>
        <taxon>Streptophyta</taxon>
        <taxon>Embryophyta</taxon>
        <taxon>Tracheophyta</taxon>
        <taxon>Spermatophyta</taxon>
        <taxon>Magnoliopsida</taxon>
        <taxon>eudicotyledons</taxon>
        <taxon>Gunneridae</taxon>
        <taxon>Pentapetalae</taxon>
        <taxon>asterids</taxon>
        <taxon>lamiids</taxon>
        <taxon>Solanales</taxon>
        <taxon>Convolvulaceae</taxon>
        <taxon>Cuscuteae</taxon>
        <taxon>Cuscuta</taxon>
        <taxon>Cuscuta subgen. Grammica</taxon>
        <taxon>Cuscuta sect. Cleistogrammica</taxon>
    </lineage>
</organism>
<dbReference type="Proteomes" id="UP000595140">
    <property type="component" value="Unassembled WGS sequence"/>
</dbReference>
<evidence type="ECO:0000313" key="5">
    <source>
        <dbReference type="Proteomes" id="UP000595140"/>
    </source>
</evidence>
<gene>
    <name evidence="4" type="ORF">CCAM_LOCUS11529</name>
</gene>
<dbReference type="Pfam" id="PF14223">
    <property type="entry name" value="Retrotran_gag_2"/>
    <property type="match status" value="2"/>
</dbReference>
<dbReference type="EMBL" id="OOIL02000835">
    <property type="protein sequence ID" value="VFQ69753.1"/>
    <property type="molecule type" value="Genomic_DNA"/>
</dbReference>
<protein>
    <recommendedName>
        <fullName evidence="3">CCHC-type domain-containing protein</fullName>
    </recommendedName>
</protein>
<feature type="compositionally biased region" description="Basic and acidic residues" evidence="2">
    <location>
        <begin position="355"/>
        <end position="365"/>
    </location>
</feature>
<evidence type="ECO:0000256" key="2">
    <source>
        <dbReference type="SAM" id="MobiDB-lite"/>
    </source>
</evidence>
<dbReference type="PROSITE" id="PS50158">
    <property type="entry name" value="ZF_CCHC"/>
    <property type="match status" value="1"/>
</dbReference>
<dbReference type="SMART" id="SM00343">
    <property type="entry name" value="ZnF_C2HC"/>
    <property type="match status" value="1"/>
</dbReference>
<keyword evidence="1" id="KW-0862">Zinc</keyword>
<keyword evidence="1" id="KW-0479">Metal-binding</keyword>
<dbReference type="OrthoDB" id="669288at2759"/>
<sequence>MASTQNLYAGLGEGQSTTRPPLFDGTNYTYWKERMRIFIQSNNFLLWRIIKNGEEVPMKKVGETTVPKTEDEYDAQDIKKIENNAKAINILYCAVNPNDYRKISCSSTAKDMWNKLEITYEGMNQVREGKIDFLTHEYEWFRMKENEKIDEMFERFSKIVNDLHALEKTYTDKELVRKILRSLTPEWRSKADAIQESIGITNVTIDGLRGNLKTYESTILYPSLGEQKKNGIALKASTSQERAMEDLSDEDEFGIVLKKFHKFMSQEYERKGKKQRGPPKCYGCGEVGHIKPKCPNAKNKKKMFKKHRAYISWRGDSGDESSEDEENESANLCSMAHEEPPEEDTPNSTPLKSTPTKEEAHHEMSRMTTRRSRPPIIEGFIVDCVGKPKLECEGYNGPFLFLGPSGSPREDGKRPRTAIPTKISPHTMAFNERSIITSTMKTIQEWIWTHKDKKWMILDDNLKSLGLRSNLRKPSTLFMFSGATNKAPIKRSSEQKQAEFAVEEHTAEPCTPAAPSTSVVLRKSPCLLCLEQSPTALVPNAIFNRPKRDVATILESIVDDKDYKTRMSLNGLFNLLQRLNSEQKKAVEELGFHSLSGLQASVLLVKLSKWLVQNFDLDSCSLNLLNERVRITEKDVHLTLGLPTGPFDVLEAQNKPTDLEDYKTLVLKWRDEWGLQRDFPRTNAMPDRILGMAGSSEGFKLNFMVFFISTCISGNTNTFANSRVLHSLVDLSNVNKLNWCKYTLTSLINSTIQWKRKSNPYFTGPVLFLMMFYVDRVVFQMRVVPRTFPTMLGWTSQKLKEREGLERESGGFGCGSVDPQINKELFSNENPSLEDPPKKTSQSQNDVLEEARTAAKELVQKTSKWDTVCRGLNREFPNSNAVKRMQQTTAEVIVAVGKSPRISGTPISETNPKLQFKVVHESPSFLAEISRLEMEFFTVKRNLETNSQDLSMPSFSLGLTLEEKENQNEDIQYEEVQHEEIQTKNGDGTAQTCNLTALADDVQSHPEIEPIPAFPESAVQGKQEETVLFQPTPPYTHFTRQEIASCLSPGESPVFINRRLQPQRKKEFARALCSPFWIRNMEALSRLSRAEKRSNLICFSEGSISSLILQIWCRFLNAEEKHRSKSDVYRVFLSTNPFAEFVKISLYDDAHETFCEVADRELVEQQFYSGIDMCTADLTRMMFIYLTDLQKKGMCEFFNEKQLEQRASKISNFPFEITKKACYGNMEGMGVGVIAMRQLETFKGNLNTWKMDLNKNDNGDSLPMKKIGDILILKDEDEYDEVDLKKAQLNATAINFLYCVVNANDYQKISRCQTANQMWNKLMIAYEGTPQVRESKIDLLTHEYELFAMKENELVEDMFGRFSNIVNDLDMLGKTLTDKELVRKILRSLTKE</sequence>
<keyword evidence="1" id="KW-0863">Zinc-finger</keyword>
<feature type="domain" description="CCHC-type" evidence="3">
    <location>
        <begin position="280"/>
        <end position="296"/>
    </location>
</feature>
<evidence type="ECO:0000256" key="1">
    <source>
        <dbReference type="PROSITE-ProRule" id="PRU00047"/>
    </source>
</evidence>